<dbReference type="AlphaFoldDB" id="A0A133URX6"/>
<organism evidence="1 2">
    <name type="scientific">candidate division MSBL1 archaeon SCGC-AAA259I14</name>
    <dbReference type="NCBI Taxonomy" id="1698268"/>
    <lineage>
        <taxon>Archaea</taxon>
        <taxon>Methanobacteriati</taxon>
        <taxon>Methanobacteriota</taxon>
        <taxon>candidate division MSBL1</taxon>
    </lineage>
</organism>
<name>A0A133URX6_9EURY</name>
<reference evidence="1 2" key="1">
    <citation type="journal article" date="2016" name="Sci. Rep.">
        <title>Metabolic traits of an uncultured archaeal lineage -MSBL1- from brine pools of the Red Sea.</title>
        <authorList>
            <person name="Mwirichia R."/>
            <person name="Alam I."/>
            <person name="Rashid M."/>
            <person name="Vinu M."/>
            <person name="Ba-Alawi W."/>
            <person name="Anthony Kamau A."/>
            <person name="Kamanda Ngugi D."/>
            <person name="Goker M."/>
            <person name="Klenk H.P."/>
            <person name="Bajic V."/>
            <person name="Stingl U."/>
        </authorList>
    </citation>
    <scope>NUCLEOTIDE SEQUENCE [LARGE SCALE GENOMIC DNA]</scope>
    <source>
        <strain evidence="1">SCGC-AAA259I14</strain>
    </source>
</reference>
<dbReference type="Proteomes" id="UP000070414">
    <property type="component" value="Unassembled WGS sequence"/>
</dbReference>
<dbReference type="EMBL" id="LHXS01000034">
    <property type="protein sequence ID" value="KXA96943.1"/>
    <property type="molecule type" value="Genomic_DNA"/>
</dbReference>
<keyword evidence="2" id="KW-1185">Reference proteome</keyword>
<sequence>MVTKEEAKSIVAYAFRNTRLEDVHAGDAELDDETMKKLMKEAVNKVYFLLELRDKTRNGFRDLAKLIHEFYGLEEWDDPEIESVYGEWEILLEKMHDSKSSRKTG</sequence>
<evidence type="ECO:0000313" key="2">
    <source>
        <dbReference type="Proteomes" id="UP000070414"/>
    </source>
</evidence>
<proteinExistence type="predicted"/>
<evidence type="ECO:0000313" key="1">
    <source>
        <dbReference type="EMBL" id="KXA96943.1"/>
    </source>
</evidence>
<gene>
    <name evidence="1" type="ORF">AKJ38_02285</name>
</gene>
<protein>
    <submittedName>
        <fullName evidence="1">Uncharacterized protein</fullName>
    </submittedName>
</protein>
<accession>A0A133URX6</accession>
<comment type="caution">
    <text evidence="1">The sequence shown here is derived from an EMBL/GenBank/DDBJ whole genome shotgun (WGS) entry which is preliminary data.</text>
</comment>